<evidence type="ECO:0000259" key="4">
    <source>
        <dbReference type="PROSITE" id="PS01124"/>
    </source>
</evidence>
<reference evidence="6 9" key="3">
    <citation type="submission" date="2016-08" db="EMBL/GenBank/DDBJ databases">
        <authorList>
            <person name="Seilhamer J.J."/>
        </authorList>
    </citation>
    <scope>NUCLEOTIDE SEQUENCE [LARGE SCALE GENOMIC DNA]</scope>
    <source>
        <strain evidence="6 9">NML150140-1</strain>
    </source>
</reference>
<dbReference type="InterPro" id="IPR009057">
    <property type="entry name" value="Homeodomain-like_sf"/>
</dbReference>
<dbReference type="GO" id="GO:0003700">
    <property type="term" value="F:DNA-binding transcription factor activity"/>
    <property type="evidence" value="ECO:0007669"/>
    <property type="project" value="InterPro"/>
</dbReference>
<dbReference type="RefSeq" id="WP_069154037.1">
    <property type="nucleotide sequence ID" value="NZ_BAABXS010000001.1"/>
</dbReference>
<gene>
    <name evidence="5" type="primary">rhaS_9</name>
    <name evidence="6" type="ORF">BEI59_23580</name>
    <name evidence="5" type="ORF">BEI61_04401</name>
    <name evidence="7" type="ORF">BEI63_22215</name>
</gene>
<dbReference type="EMBL" id="MCGH01000003">
    <property type="protein sequence ID" value="ODM03603.1"/>
    <property type="molecule type" value="Genomic_DNA"/>
</dbReference>
<dbReference type="GO" id="GO:0043565">
    <property type="term" value="F:sequence-specific DNA binding"/>
    <property type="evidence" value="ECO:0007669"/>
    <property type="project" value="InterPro"/>
</dbReference>
<feature type="domain" description="HTH araC/xylS-type" evidence="4">
    <location>
        <begin position="177"/>
        <end position="276"/>
    </location>
</feature>
<evidence type="ECO:0000256" key="1">
    <source>
        <dbReference type="ARBA" id="ARBA00023015"/>
    </source>
</evidence>
<dbReference type="AlphaFoldDB" id="A0A1E3UEP8"/>
<dbReference type="InterPro" id="IPR014710">
    <property type="entry name" value="RmlC-like_jellyroll"/>
</dbReference>
<dbReference type="Gene3D" id="1.10.10.60">
    <property type="entry name" value="Homeodomain-like"/>
    <property type="match status" value="2"/>
</dbReference>
<evidence type="ECO:0000313" key="9">
    <source>
        <dbReference type="Proteomes" id="UP000094271"/>
    </source>
</evidence>
<sequence>MEKELKFYEKKILNDKEFPIQLHINRVHEKRWYFSPHWHEHIELHYVVSGRTKFLLDQQEIPGEKGDLVIANSNVIHAGYCYGSPVEVLVMIFEMEALSEELADKNILFQPWIKKDAEIGRIMHRIYEENEKKDIGYKLACKGGLLQIITYLSRNYVQEMLSNSDSLKRRKKLERLNTVNQYIEQHYTEAISNRELADLLHLSEDRFNHLFKESMGMPPLQYINEIRLKKAMHLLKKGDFYTAAEVADAVGFSDYNNFGRMFRRFYGCTPLEVIKN</sequence>
<evidence type="ECO:0000313" key="6">
    <source>
        <dbReference type="EMBL" id="ODR47007.1"/>
    </source>
</evidence>
<reference evidence="5 8" key="1">
    <citation type="submission" date="2016-07" db="EMBL/GenBank/DDBJ databases">
        <title>Characterization of isolates of Eisenbergiella tayi derived from blood cultures, using whole genome sequencing.</title>
        <authorList>
            <person name="Burdz T."/>
            <person name="Wiebe D."/>
            <person name="Huynh C."/>
            <person name="Bernard K."/>
        </authorList>
    </citation>
    <scope>NUCLEOTIDE SEQUENCE [LARGE SCALE GENOMIC DNA]</scope>
    <source>
        <strain evidence="5 8">NML 110608</strain>
    </source>
</reference>
<dbReference type="PANTHER" id="PTHR43280:SF2">
    <property type="entry name" value="HTH-TYPE TRANSCRIPTIONAL REGULATOR EXSA"/>
    <property type="match status" value="1"/>
</dbReference>
<keyword evidence="1" id="KW-0805">Transcription regulation</keyword>
<comment type="caution">
    <text evidence="6">The sequence shown here is derived from an EMBL/GenBank/DDBJ whole genome shotgun (WGS) entry which is preliminary data.</text>
</comment>
<dbReference type="SUPFAM" id="SSF46689">
    <property type="entry name" value="Homeodomain-like"/>
    <property type="match status" value="2"/>
</dbReference>
<name>A0A1E3UEP8_9FIRM</name>
<proteinExistence type="predicted"/>
<organism evidence="6 9">
    <name type="scientific">Eisenbergiella tayi</name>
    <dbReference type="NCBI Taxonomy" id="1432052"/>
    <lineage>
        <taxon>Bacteria</taxon>
        <taxon>Bacillati</taxon>
        <taxon>Bacillota</taxon>
        <taxon>Clostridia</taxon>
        <taxon>Lachnospirales</taxon>
        <taxon>Lachnospiraceae</taxon>
        <taxon>Eisenbergiella</taxon>
    </lineage>
</organism>
<dbReference type="SMART" id="SM00342">
    <property type="entry name" value="HTH_ARAC"/>
    <property type="match status" value="1"/>
</dbReference>
<dbReference type="Proteomes" id="UP000094869">
    <property type="component" value="Unassembled WGS sequence"/>
</dbReference>
<keyword evidence="2" id="KW-0238">DNA-binding</keyword>
<dbReference type="Proteomes" id="UP000094067">
    <property type="component" value="Unassembled WGS sequence"/>
</dbReference>
<keyword evidence="10" id="KW-1185">Reference proteome</keyword>
<keyword evidence="3" id="KW-0804">Transcription</keyword>
<dbReference type="Gene3D" id="2.60.120.10">
    <property type="entry name" value="Jelly Rolls"/>
    <property type="match status" value="1"/>
</dbReference>
<evidence type="ECO:0000313" key="5">
    <source>
        <dbReference type="EMBL" id="ODM03603.1"/>
    </source>
</evidence>
<dbReference type="Proteomes" id="UP000094271">
    <property type="component" value="Unassembled WGS sequence"/>
</dbReference>
<dbReference type="PROSITE" id="PS01124">
    <property type="entry name" value="HTH_ARAC_FAMILY_2"/>
    <property type="match status" value="1"/>
</dbReference>
<dbReference type="SUPFAM" id="SSF51215">
    <property type="entry name" value="Regulatory protein AraC"/>
    <property type="match status" value="1"/>
</dbReference>
<dbReference type="InterPro" id="IPR037923">
    <property type="entry name" value="HTH-like"/>
</dbReference>
<evidence type="ECO:0000256" key="2">
    <source>
        <dbReference type="ARBA" id="ARBA00023125"/>
    </source>
</evidence>
<dbReference type="Pfam" id="PF02311">
    <property type="entry name" value="AraC_binding"/>
    <property type="match status" value="1"/>
</dbReference>
<dbReference type="EMBL" id="MEHA01000021">
    <property type="protein sequence ID" value="ODR47007.1"/>
    <property type="molecule type" value="Genomic_DNA"/>
</dbReference>
<evidence type="ECO:0000313" key="10">
    <source>
        <dbReference type="Proteomes" id="UP000094869"/>
    </source>
</evidence>
<dbReference type="InterPro" id="IPR003313">
    <property type="entry name" value="AraC-bd"/>
</dbReference>
<protein>
    <submittedName>
        <fullName evidence="5">HTH-type transcriptional activator RhaS</fullName>
    </submittedName>
</protein>
<accession>A0A1E3UEP8</accession>
<evidence type="ECO:0000313" key="8">
    <source>
        <dbReference type="Proteomes" id="UP000094067"/>
    </source>
</evidence>
<evidence type="ECO:0000256" key="3">
    <source>
        <dbReference type="ARBA" id="ARBA00023163"/>
    </source>
</evidence>
<evidence type="ECO:0000313" key="7">
    <source>
        <dbReference type="EMBL" id="ODR49840.1"/>
    </source>
</evidence>
<dbReference type="Pfam" id="PF12833">
    <property type="entry name" value="HTH_18"/>
    <property type="match status" value="1"/>
</dbReference>
<reference evidence="7 10" key="2">
    <citation type="submission" date="2016-08" db="EMBL/GenBank/DDBJ databases">
        <title>Characterization of Isolates of Eisenbergiella tayi Derived from Blood Cultures, Using Whole Genome Sequencing.</title>
        <authorList>
            <person name="Bernier A.-M."/>
            <person name="Burdz T."/>
            <person name="Wiebe D."/>
            <person name="Bernard K."/>
        </authorList>
    </citation>
    <scope>NUCLEOTIDE SEQUENCE [LARGE SCALE GENOMIC DNA]</scope>
    <source>
        <strain evidence="7 10">NML120146</strain>
    </source>
</reference>
<dbReference type="EMBL" id="MEHD01000036">
    <property type="protein sequence ID" value="ODR49840.1"/>
    <property type="molecule type" value="Genomic_DNA"/>
</dbReference>
<dbReference type="InterPro" id="IPR018060">
    <property type="entry name" value="HTH_AraC"/>
</dbReference>
<dbReference type="GeneID" id="93301028"/>
<dbReference type="PANTHER" id="PTHR43280">
    <property type="entry name" value="ARAC-FAMILY TRANSCRIPTIONAL REGULATOR"/>
    <property type="match status" value="1"/>
</dbReference>